<proteinExistence type="predicted"/>
<evidence type="ECO:0000313" key="2">
    <source>
        <dbReference type="Proteomes" id="UP000260823"/>
    </source>
</evidence>
<name>A0A3E2NV20_9SPHI</name>
<comment type="caution">
    <text evidence="1">The sequence shown here is derived from an EMBL/GenBank/DDBJ whole genome shotgun (WGS) entry which is preliminary data.</text>
</comment>
<reference evidence="1 2" key="1">
    <citation type="submission" date="2018-08" db="EMBL/GenBank/DDBJ databases">
        <title>Mucilaginibacter terrae sp. nov., isolated from manganese diggings.</title>
        <authorList>
            <person name="Huang Y."/>
            <person name="Zhou Z."/>
        </authorList>
    </citation>
    <scope>NUCLEOTIDE SEQUENCE [LARGE SCALE GENOMIC DNA]</scope>
    <source>
        <strain evidence="1 2">ZH6</strain>
    </source>
</reference>
<dbReference type="AlphaFoldDB" id="A0A3E2NV20"/>
<sequence length="250" mass="27244">MAVDELNILTYWYQHLWLMKQLTKSIIALFASTLLLTASKVSAQDPIMALDPTLMAGWSGNLAYGNSAAHRSTTASKTNFAYTSTPALRQQVVASFSKRLQASSPQGAKALNTAFGPGKADYGQVYQQMLKTSALHDNNAADALAGLLLAGYEIVNQVQDDKITPAMERGTRAQVATLIASNPKMSNAAQRARLSEELKLQTVLLALGWQETLKANTQAAYRQSIASMFQNQYHLDLTQLKLTTNGFAKK</sequence>
<organism evidence="1 2">
    <name type="scientific">Mucilaginibacter terrenus</name>
    <dbReference type="NCBI Taxonomy" id="2482727"/>
    <lineage>
        <taxon>Bacteria</taxon>
        <taxon>Pseudomonadati</taxon>
        <taxon>Bacteroidota</taxon>
        <taxon>Sphingobacteriia</taxon>
        <taxon>Sphingobacteriales</taxon>
        <taxon>Sphingobacteriaceae</taxon>
        <taxon>Mucilaginibacter</taxon>
    </lineage>
</organism>
<protein>
    <submittedName>
        <fullName evidence="1">Uncharacterized protein</fullName>
    </submittedName>
</protein>
<dbReference type="Proteomes" id="UP000260823">
    <property type="component" value="Unassembled WGS sequence"/>
</dbReference>
<dbReference type="EMBL" id="QWDE01000001">
    <property type="protein sequence ID" value="RFZ84858.1"/>
    <property type="molecule type" value="Genomic_DNA"/>
</dbReference>
<accession>A0A3E2NV20</accession>
<gene>
    <name evidence="1" type="ORF">DYU05_04420</name>
</gene>
<keyword evidence="2" id="KW-1185">Reference proteome</keyword>
<evidence type="ECO:0000313" key="1">
    <source>
        <dbReference type="EMBL" id="RFZ84858.1"/>
    </source>
</evidence>